<organism evidence="2 3">
    <name type="scientific">Liparis tanakae</name>
    <name type="common">Tanaka's snailfish</name>
    <dbReference type="NCBI Taxonomy" id="230148"/>
    <lineage>
        <taxon>Eukaryota</taxon>
        <taxon>Metazoa</taxon>
        <taxon>Chordata</taxon>
        <taxon>Craniata</taxon>
        <taxon>Vertebrata</taxon>
        <taxon>Euteleostomi</taxon>
        <taxon>Actinopterygii</taxon>
        <taxon>Neopterygii</taxon>
        <taxon>Teleostei</taxon>
        <taxon>Neoteleostei</taxon>
        <taxon>Acanthomorphata</taxon>
        <taxon>Eupercaria</taxon>
        <taxon>Perciformes</taxon>
        <taxon>Cottioidei</taxon>
        <taxon>Cottales</taxon>
        <taxon>Liparidae</taxon>
        <taxon>Liparis</taxon>
    </lineage>
</organism>
<feature type="compositionally biased region" description="Polar residues" evidence="1">
    <location>
        <begin position="92"/>
        <end position="101"/>
    </location>
</feature>
<evidence type="ECO:0000313" key="3">
    <source>
        <dbReference type="Proteomes" id="UP000314294"/>
    </source>
</evidence>
<dbReference type="AlphaFoldDB" id="A0A4Z2HJL7"/>
<dbReference type="Proteomes" id="UP000314294">
    <property type="component" value="Unassembled WGS sequence"/>
</dbReference>
<feature type="region of interest" description="Disordered" evidence="1">
    <location>
        <begin position="1"/>
        <end position="121"/>
    </location>
</feature>
<reference evidence="2 3" key="1">
    <citation type="submission" date="2019-03" db="EMBL/GenBank/DDBJ databases">
        <title>First draft genome of Liparis tanakae, snailfish: a comprehensive survey of snailfish specific genes.</title>
        <authorList>
            <person name="Kim W."/>
            <person name="Song I."/>
            <person name="Jeong J.-H."/>
            <person name="Kim D."/>
            <person name="Kim S."/>
            <person name="Ryu S."/>
            <person name="Song J.Y."/>
            <person name="Lee S.K."/>
        </authorList>
    </citation>
    <scope>NUCLEOTIDE SEQUENCE [LARGE SCALE GENOMIC DNA]</scope>
    <source>
        <tissue evidence="2">Muscle</tissue>
    </source>
</reference>
<comment type="caution">
    <text evidence="2">The sequence shown here is derived from an EMBL/GenBank/DDBJ whole genome shotgun (WGS) entry which is preliminary data.</text>
</comment>
<accession>A0A4Z2HJL7</accession>
<proteinExistence type="predicted"/>
<feature type="compositionally biased region" description="Gly residues" evidence="1">
    <location>
        <begin position="33"/>
        <end position="43"/>
    </location>
</feature>
<sequence length="245" mass="26245">MTQLQGQIGFEEEKEKENKAVLGLGFSDSAGSGEPGGSVGGLGAVSTSGSGSRGMEPPENNENRRGQQCISRARCSRRNGEKRSGAGLKAGGTSSPTQSQPYKGRASPQEHRHNAPALPPAGVTYFISRGGKRNSKCMQVVILVILLFYTYYLPPRLNIGRNAMWEEVLGSESTTDTGGGGSLMNCLGKKDVSIKYSVNYTKYVDEPQELGASSNNFGETLCDAECETAWLSHVGPVKISEWPYL</sequence>
<keyword evidence="3" id="KW-1185">Reference proteome</keyword>
<protein>
    <submittedName>
        <fullName evidence="2">Uncharacterized protein</fullName>
    </submittedName>
</protein>
<dbReference type="EMBL" id="SRLO01000227">
    <property type="protein sequence ID" value="TNN65956.1"/>
    <property type="molecule type" value="Genomic_DNA"/>
</dbReference>
<evidence type="ECO:0000256" key="1">
    <source>
        <dbReference type="SAM" id="MobiDB-lite"/>
    </source>
</evidence>
<gene>
    <name evidence="2" type="ORF">EYF80_023829</name>
</gene>
<name>A0A4Z2HJL7_9TELE</name>
<evidence type="ECO:0000313" key="2">
    <source>
        <dbReference type="EMBL" id="TNN65956.1"/>
    </source>
</evidence>